<dbReference type="Proteomes" id="UP000663841">
    <property type="component" value="Unassembled WGS sequence"/>
</dbReference>
<feature type="compositionally biased region" description="Acidic residues" evidence="2">
    <location>
        <begin position="669"/>
        <end position="683"/>
    </location>
</feature>
<dbReference type="AlphaFoldDB" id="A0A8H3CKV0"/>
<dbReference type="PANTHER" id="PTHR38848:SF3">
    <property type="entry name" value="G-PROTEIN COUPLED RECEPTORS FAMILY 3 PROFILE DOMAIN-CONTAINING PROTEIN"/>
    <property type="match status" value="1"/>
</dbReference>
<keyword evidence="3" id="KW-1133">Transmembrane helix</keyword>
<keyword evidence="1" id="KW-0863">Zinc-finger</keyword>
<dbReference type="PANTHER" id="PTHR38848">
    <property type="entry name" value="G-PROTEIN COUPLED RECEPTORS FAMILY 3 PROFILE DOMAIN-CONTAINING PROTEIN"/>
    <property type="match status" value="1"/>
</dbReference>
<feature type="transmembrane region" description="Helical" evidence="3">
    <location>
        <begin position="72"/>
        <end position="94"/>
    </location>
</feature>
<evidence type="ECO:0000256" key="3">
    <source>
        <dbReference type="SAM" id="Phobius"/>
    </source>
</evidence>
<evidence type="ECO:0000259" key="4">
    <source>
        <dbReference type="PROSITE" id="PS50157"/>
    </source>
</evidence>
<evidence type="ECO:0000256" key="1">
    <source>
        <dbReference type="PROSITE-ProRule" id="PRU00042"/>
    </source>
</evidence>
<evidence type="ECO:0000256" key="2">
    <source>
        <dbReference type="SAM" id="MobiDB-lite"/>
    </source>
</evidence>
<gene>
    <name evidence="5" type="ORF">RDB_LOCUS214718</name>
</gene>
<keyword evidence="3" id="KW-0812">Transmembrane</keyword>
<evidence type="ECO:0000313" key="6">
    <source>
        <dbReference type="Proteomes" id="UP000663841"/>
    </source>
</evidence>
<protein>
    <recommendedName>
        <fullName evidence="4">C2H2-type domain-containing protein</fullName>
    </recommendedName>
</protein>
<feature type="transmembrane region" description="Helical" evidence="3">
    <location>
        <begin position="190"/>
        <end position="210"/>
    </location>
</feature>
<feature type="region of interest" description="Disordered" evidence="2">
    <location>
        <begin position="660"/>
        <end position="707"/>
    </location>
</feature>
<dbReference type="PROSITE" id="PS50157">
    <property type="entry name" value="ZINC_FINGER_C2H2_2"/>
    <property type="match status" value="1"/>
</dbReference>
<evidence type="ECO:0000313" key="5">
    <source>
        <dbReference type="EMBL" id="CAE6483454.1"/>
    </source>
</evidence>
<feature type="compositionally biased region" description="Acidic residues" evidence="2">
    <location>
        <begin position="789"/>
        <end position="799"/>
    </location>
</feature>
<feature type="compositionally biased region" description="Acidic residues" evidence="2">
    <location>
        <begin position="761"/>
        <end position="771"/>
    </location>
</feature>
<feature type="transmembrane region" description="Helical" evidence="3">
    <location>
        <begin position="146"/>
        <end position="170"/>
    </location>
</feature>
<accession>A0A8H3CKV0</accession>
<proteinExistence type="predicted"/>
<organism evidence="5 6">
    <name type="scientific">Rhizoctonia solani</name>
    <dbReference type="NCBI Taxonomy" id="456999"/>
    <lineage>
        <taxon>Eukaryota</taxon>
        <taxon>Fungi</taxon>
        <taxon>Dikarya</taxon>
        <taxon>Basidiomycota</taxon>
        <taxon>Agaricomycotina</taxon>
        <taxon>Agaricomycetes</taxon>
        <taxon>Cantharellales</taxon>
        <taxon>Ceratobasidiaceae</taxon>
        <taxon>Rhizoctonia</taxon>
    </lineage>
</organism>
<reference evidence="5" key="1">
    <citation type="submission" date="2021-01" db="EMBL/GenBank/DDBJ databases">
        <authorList>
            <person name="Kaushik A."/>
        </authorList>
    </citation>
    <scope>NUCLEOTIDE SEQUENCE</scope>
    <source>
        <strain evidence="5">AG3-T5</strain>
    </source>
</reference>
<sequence>MYVPRPSDITGPYTDHPAQQAGIVFPNQSMQTLSSVVHLLGCSVIAFCFARRTTADPFFSWQTWWSMSWPRLCVLLVFLDSWLFLFSTGILINGVGMSSSFINCALGIYACILLYAGSKMLIYCFLIEKVHVVWGGTHQPRLRSKVYWGCLLTMAPYLVIVILMLIGRVAYFRDDRACIIGLRNYASLSLLIYDLYINIFLTGMFLWPLFQSRLSNPKLKKMAMRTLVAAFAALTTSTINIAVLTIMHGQQLGWVCLGSCGTDVMVNALVLFWVTDNISTTGSENAPGTHCPTAVPGAPILSSQLMESVEGIKSPTYVASGRMPTVIRRAGNSTEPVVFGKLPSRRSKGFMSKIGDVLRGRSEDGRDDRRHQLSVQVTVTTEQQGDILMNDVKYTPRSESINESIGYDTAFPTFSPGYRLFLIRVIHACIWRTYARHDSRIMATNHIPVPAAQAALSLLSLSSGLASTPPPSQSAPTSAPALGRFVHSPRSTASVVRPSPVAASPGSTSMSKRRPSLANISKRRTSDSARGDSVAPGSSTDSPAVEASGGKAKKGTIFKCETCSKVYRHPNCLVKHRWEHSPHWREASKFLLSKHQQVQMLEAAAILSHISPLRNGVGTSLPEDRSLWPAYLSGGLLPMPNIGTSAPIAPAPPATAYREREASVSTLAVEDEEDMGESSDEREDSGYGSSSAALAVPGRPQPQPHQTYGVATSIGGHEYTLSSSHAGCDAGAHIGSMAYQYGMGRSIGASSFGLSSLRGQDEEDADEIEGTTDDHNHVHTNGNARKWEEDESMAMDMDL</sequence>
<feature type="transmembrane region" description="Helical" evidence="3">
    <location>
        <begin position="222"/>
        <end position="246"/>
    </location>
</feature>
<dbReference type="InterPro" id="IPR013087">
    <property type="entry name" value="Znf_C2H2_type"/>
</dbReference>
<dbReference type="GO" id="GO:0008270">
    <property type="term" value="F:zinc ion binding"/>
    <property type="evidence" value="ECO:0007669"/>
    <property type="project" value="UniProtKB-KW"/>
</dbReference>
<feature type="transmembrane region" description="Helical" evidence="3">
    <location>
        <begin position="100"/>
        <end position="126"/>
    </location>
</feature>
<keyword evidence="1" id="KW-0862">Zinc</keyword>
<feature type="region of interest" description="Disordered" evidence="2">
    <location>
        <begin position="754"/>
        <end position="799"/>
    </location>
</feature>
<keyword evidence="1" id="KW-0479">Metal-binding</keyword>
<name>A0A8H3CKV0_9AGAM</name>
<keyword evidence="3" id="KW-0472">Membrane</keyword>
<dbReference type="PROSITE" id="PS00028">
    <property type="entry name" value="ZINC_FINGER_C2H2_1"/>
    <property type="match status" value="1"/>
</dbReference>
<feature type="region of interest" description="Disordered" evidence="2">
    <location>
        <begin position="465"/>
        <end position="551"/>
    </location>
</feature>
<dbReference type="EMBL" id="CAJMWW010000674">
    <property type="protein sequence ID" value="CAE6483454.1"/>
    <property type="molecule type" value="Genomic_DNA"/>
</dbReference>
<comment type="caution">
    <text evidence="5">The sequence shown here is derived from an EMBL/GenBank/DDBJ whole genome shotgun (WGS) entry which is preliminary data.</text>
</comment>
<feature type="domain" description="C2H2-type" evidence="4">
    <location>
        <begin position="558"/>
        <end position="581"/>
    </location>
</feature>